<name>A0A9J6GAC2_HAELO</name>
<protein>
    <submittedName>
        <fullName evidence="1">Uncharacterized protein</fullName>
    </submittedName>
</protein>
<evidence type="ECO:0000313" key="2">
    <source>
        <dbReference type="Proteomes" id="UP000821853"/>
    </source>
</evidence>
<organism evidence="1 2">
    <name type="scientific">Haemaphysalis longicornis</name>
    <name type="common">Bush tick</name>
    <dbReference type="NCBI Taxonomy" id="44386"/>
    <lineage>
        <taxon>Eukaryota</taxon>
        <taxon>Metazoa</taxon>
        <taxon>Ecdysozoa</taxon>
        <taxon>Arthropoda</taxon>
        <taxon>Chelicerata</taxon>
        <taxon>Arachnida</taxon>
        <taxon>Acari</taxon>
        <taxon>Parasitiformes</taxon>
        <taxon>Ixodida</taxon>
        <taxon>Ixodoidea</taxon>
        <taxon>Ixodidae</taxon>
        <taxon>Haemaphysalinae</taxon>
        <taxon>Haemaphysalis</taxon>
    </lineage>
</organism>
<evidence type="ECO:0000313" key="1">
    <source>
        <dbReference type="EMBL" id="KAH9371681.1"/>
    </source>
</evidence>
<dbReference type="Proteomes" id="UP000821853">
    <property type="component" value="Chromosome 3"/>
</dbReference>
<dbReference type="AlphaFoldDB" id="A0A9J6GAC2"/>
<reference evidence="1 2" key="1">
    <citation type="journal article" date="2020" name="Cell">
        <title>Large-Scale Comparative Analyses of Tick Genomes Elucidate Their Genetic Diversity and Vector Capacities.</title>
        <authorList>
            <consortium name="Tick Genome and Microbiome Consortium (TIGMIC)"/>
            <person name="Jia N."/>
            <person name="Wang J."/>
            <person name="Shi W."/>
            <person name="Du L."/>
            <person name="Sun Y."/>
            <person name="Zhan W."/>
            <person name="Jiang J.F."/>
            <person name="Wang Q."/>
            <person name="Zhang B."/>
            <person name="Ji P."/>
            <person name="Bell-Sakyi L."/>
            <person name="Cui X.M."/>
            <person name="Yuan T.T."/>
            <person name="Jiang B.G."/>
            <person name="Yang W.F."/>
            <person name="Lam T.T."/>
            <person name="Chang Q.C."/>
            <person name="Ding S.J."/>
            <person name="Wang X.J."/>
            <person name="Zhu J.G."/>
            <person name="Ruan X.D."/>
            <person name="Zhao L."/>
            <person name="Wei J.T."/>
            <person name="Ye R.Z."/>
            <person name="Que T.C."/>
            <person name="Du C.H."/>
            <person name="Zhou Y.H."/>
            <person name="Cheng J.X."/>
            <person name="Dai P.F."/>
            <person name="Guo W.B."/>
            <person name="Han X.H."/>
            <person name="Huang E.J."/>
            <person name="Li L.F."/>
            <person name="Wei W."/>
            <person name="Gao Y.C."/>
            <person name="Liu J.Z."/>
            <person name="Shao H.Z."/>
            <person name="Wang X."/>
            <person name="Wang C.C."/>
            <person name="Yang T.C."/>
            <person name="Huo Q.B."/>
            <person name="Li W."/>
            <person name="Chen H.Y."/>
            <person name="Chen S.E."/>
            <person name="Zhou L.G."/>
            <person name="Ni X.B."/>
            <person name="Tian J.H."/>
            <person name="Sheng Y."/>
            <person name="Liu T."/>
            <person name="Pan Y.S."/>
            <person name="Xia L.Y."/>
            <person name="Li J."/>
            <person name="Zhao F."/>
            <person name="Cao W.C."/>
        </authorList>
    </citation>
    <scope>NUCLEOTIDE SEQUENCE [LARGE SCALE GENOMIC DNA]</scope>
    <source>
        <strain evidence="1">HaeL-2018</strain>
    </source>
</reference>
<sequence length="88" mass="9769">MLQDSLVFSDMQELYKPCHPTLDADKLVEDHGIKITADDIKRKEPNMPAITFIAGFCAHAALKKLPCELCALNLTTEGSYNWAETSSL</sequence>
<dbReference type="EMBL" id="JABSTR010000005">
    <property type="protein sequence ID" value="KAH9371681.1"/>
    <property type="molecule type" value="Genomic_DNA"/>
</dbReference>
<proteinExistence type="predicted"/>
<dbReference type="OrthoDB" id="6500857at2759"/>
<keyword evidence="2" id="KW-1185">Reference proteome</keyword>
<dbReference type="VEuPathDB" id="VectorBase:HLOH_062520"/>
<accession>A0A9J6GAC2</accession>
<gene>
    <name evidence="1" type="ORF">HPB48_020466</name>
</gene>
<comment type="caution">
    <text evidence="1">The sequence shown here is derived from an EMBL/GenBank/DDBJ whole genome shotgun (WGS) entry which is preliminary data.</text>
</comment>